<dbReference type="KEGG" id="tped:TPE_1576"/>
<dbReference type="Proteomes" id="UP000015620">
    <property type="component" value="Chromosome"/>
</dbReference>
<protein>
    <submittedName>
        <fullName evidence="1">Uncharacterized protein</fullName>
    </submittedName>
</protein>
<sequence length="165" mass="20273">MRLNLKEIFNKEDIQVFRISKEINDYLQLGKHSEKLIELGGFNYLLNKWDEVVTKLPYDKSFHYQHDDYLHHLNIKCSIFDVEQNCKITKKIKEFIKKTDKIFIKKTVEVPYVWINRNSTKEPEDSKVYWFYYRVPPERIPNWYSEDSTEMKIYREWMRSCNENT</sequence>
<proteinExistence type="predicted"/>
<dbReference type="HOGENOM" id="CLU_1585731_0_0_12"/>
<dbReference type="AlphaFoldDB" id="S6A446"/>
<dbReference type="RefSeq" id="WP_020965370.1">
    <property type="nucleotide sequence ID" value="NC_022097.1"/>
</dbReference>
<evidence type="ECO:0000313" key="1">
    <source>
        <dbReference type="EMBL" id="AGT44071.1"/>
    </source>
</evidence>
<name>S6A446_9SPIR</name>
<dbReference type="GeneID" id="301090132"/>
<accession>S6A446</accession>
<dbReference type="PATRIC" id="fig|1291379.3.peg.1560"/>
<dbReference type="EMBL" id="CP004120">
    <property type="protein sequence ID" value="AGT44071.1"/>
    <property type="molecule type" value="Genomic_DNA"/>
</dbReference>
<organism evidence="1 2">
    <name type="scientific">Treponema pedis str. T A4</name>
    <dbReference type="NCBI Taxonomy" id="1291379"/>
    <lineage>
        <taxon>Bacteria</taxon>
        <taxon>Pseudomonadati</taxon>
        <taxon>Spirochaetota</taxon>
        <taxon>Spirochaetia</taxon>
        <taxon>Spirochaetales</taxon>
        <taxon>Treponemataceae</taxon>
        <taxon>Treponema</taxon>
    </lineage>
</organism>
<gene>
    <name evidence="1" type="ORF">TPE_1576</name>
</gene>
<reference evidence="1 2" key="1">
    <citation type="journal article" date="2013" name="PLoS ONE">
        <title>Genome-Wide Relatedness of Treponema pedis, from Gingiva and Necrotic Skin Lesions of Pigs, with the Human Oral Pathogen Treponema denticola.</title>
        <authorList>
            <person name="Svartstrom O."/>
            <person name="Mushtaq M."/>
            <person name="Pringle M."/>
            <person name="Segerman B."/>
        </authorList>
    </citation>
    <scope>NUCLEOTIDE SEQUENCE [LARGE SCALE GENOMIC DNA]</scope>
    <source>
        <strain evidence="1">T A4</strain>
    </source>
</reference>
<keyword evidence="2" id="KW-1185">Reference proteome</keyword>
<evidence type="ECO:0000313" key="2">
    <source>
        <dbReference type="Proteomes" id="UP000015620"/>
    </source>
</evidence>